<evidence type="ECO:0000313" key="1">
    <source>
        <dbReference type="EMBL" id="OIJ10119.1"/>
    </source>
</evidence>
<dbReference type="OrthoDB" id="2966478at2"/>
<accession>A0A1S2LC87</accession>
<keyword evidence="2" id="KW-1185">Reference proteome</keyword>
<organism evidence="1 2">
    <name type="scientific">Anaerobacillus arseniciselenatis</name>
    <dbReference type="NCBI Taxonomy" id="85682"/>
    <lineage>
        <taxon>Bacteria</taxon>
        <taxon>Bacillati</taxon>
        <taxon>Bacillota</taxon>
        <taxon>Bacilli</taxon>
        <taxon>Bacillales</taxon>
        <taxon>Bacillaceae</taxon>
        <taxon>Anaerobacillus</taxon>
    </lineage>
</organism>
<evidence type="ECO:0000313" key="2">
    <source>
        <dbReference type="Proteomes" id="UP000180098"/>
    </source>
</evidence>
<dbReference type="InterPro" id="IPR020908">
    <property type="entry name" value="UPF0738"/>
</dbReference>
<dbReference type="Pfam" id="PF19785">
    <property type="entry name" value="UPF0738"/>
    <property type="match status" value="1"/>
</dbReference>
<comment type="caution">
    <text evidence="1">The sequence shown here is derived from an EMBL/GenBank/DDBJ whole genome shotgun (WGS) entry which is preliminary data.</text>
</comment>
<proteinExistence type="predicted"/>
<reference evidence="1 2" key="1">
    <citation type="submission" date="2016-10" db="EMBL/GenBank/DDBJ databases">
        <title>Draft genome sequences of four alkaliphilic bacteria belonging to the Anaerobacillus genus.</title>
        <authorList>
            <person name="Bassil N.M."/>
            <person name="Lloyd J.R."/>
        </authorList>
    </citation>
    <scope>NUCLEOTIDE SEQUENCE [LARGE SCALE GENOMIC DNA]</scope>
    <source>
        <strain evidence="1 2">DSM 15340</strain>
    </source>
</reference>
<dbReference type="AlphaFoldDB" id="A0A1S2LC87"/>
<gene>
    <name evidence="1" type="ORF">BKP35_13465</name>
</gene>
<name>A0A1S2LC87_9BACI</name>
<dbReference type="EMBL" id="MLQQ01000040">
    <property type="protein sequence ID" value="OIJ10119.1"/>
    <property type="molecule type" value="Genomic_DNA"/>
</dbReference>
<dbReference type="RefSeq" id="WP_071313883.1">
    <property type="nucleotide sequence ID" value="NZ_MLQQ01000040.1"/>
</dbReference>
<sequence>MAKKIQVTKLAVDEREVKVFVSEQQFFTNKNIQAEGRMLADSDQLSFIYILDVEDDYIYVSFPKETWNDLNIALQKSLPLFLQVDEENRVPLIQFHEELQYFISNINENSNYGEKMVEVVSQFFTNENMG</sequence>
<protein>
    <submittedName>
        <fullName evidence="1">Uncharacterized protein</fullName>
    </submittedName>
</protein>
<dbReference type="Proteomes" id="UP000180098">
    <property type="component" value="Unassembled WGS sequence"/>
</dbReference>